<evidence type="ECO:0000256" key="4">
    <source>
        <dbReference type="ARBA" id="ARBA00022825"/>
    </source>
</evidence>
<evidence type="ECO:0000259" key="7">
    <source>
        <dbReference type="SMART" id="SM00228"/>
    </source>
</evidence>
<dbReference type="GO" id="GO:0008236">
    <property type="term" value="F:serine-type peptidase activity"/>
    <property type="evidence" value="ECO:0007669"/>
    <property type="project" value="UniProtKB-KW"/>
</dbReference>
<keyword evidence="6" id="KW-0812">Transmembrane</keyword>
<comment type="caution">
    <text evidence="9">The sequence shown here is derived from an EMBL/GenBank/DDBJ whole genome shotgun (WGS) entry which is preliminary data.</text>
</comment>
<dbReference type="PANTHER" id="PTHR32060:SF30">
    <property type="entry name" value="CARBOXY-TERMINAL PROCESSING PROTEASE CTPA"/>
    <property type="match status" value="1"/>
</dbReference>
<dbReference type="InterPro" id="IPR029045">
    <property type="entry name" value="ClpP/crotonase-like_dom_sf"/>
</dbReference>
<dbReference type="InterPro" id="IPR001478">
    <property type="entry name" value="PDZ"/>
</dbReference>
<keyword evidence="10" id="KW-1185">Reference proteome</keyword>
<dbReference type="Pfam" id="PF13180">
    <property type="entry name" value="PDZ_2"/>
    <property type="match status" value="1"/>
</dbReference>
<dbReference type="SUPFAM" id="SSF52096">
    <property type="entry name" value="ClpP/crotonase"/>
    <property type="match status" value="1"/>
</dbReference>
<evidence type="ECO:0000259" key="8">
    <source>
        <dbReference type="SMART" id="SM00245"/>
    </source>
</evidence>
<dbReference type="InterPro" id="IPR055210">
    <property type="entry name" value="CtpA/B_N"/>
</dbReference>
<evidence type="ECO:0000256" key="2">
    <source>
        <dbReference type="ARBA" id="ARBA00022670"/>
    </source>
</evidence>
<dbReference type="SMART" id="SM00228">
    <property type="entry name" value="PDZ"/>
    <property type="match status" value="1"/>
</dbReference>
<evidence type="ECO:0000313" key="10">
    <source>
        <dbReference type="Proteomes" id="UP000256884"/>
    </source>
</evidence>
<dbReference type="AlphaFoldDB" id="A0A3E0ID00"/>
<dbReference type="OrthoDB" id="9812068at2"/>
<dbReference type="Gene3D" id="3.90.226.10">
    <property type="entry name" value="2-enoyl-CoA Hydratase, Chain A, domain 1"/>
    <property type="match status" value="1"/>
</dbReference>
<keyword evidence="2 5" id="KW-0645">Protease</keyword>
<evidence type="ECO:0000256" key="1">
    <source>
        <dbReference type="ARBA" id="ARBA00009179"/>
    </source>
</evidence>
<accession>A0A3E0ID00</accession>
<dbReference type="Proteomes" id="UP000256884">
    <property type="component" value="Unassembled WGS sequence"/>
</dbReference>
<dbReference type="Pfam" id="PF03572">
    <property type="entry name" value="Peptidase_S41"/>
    <property type="match status" value="1"/>
</dbReference>
<dbReference type="CDD" id="cd06782">
    <property type="entry name" value="cpPDZ_CPP-like"/>
    <property type="match status" value="1"/>
</dbReference>
<feature type="domain" description="Tail specific protease" evidence="8">
    <location>
        <begin position="174"/>
        <end position="363"/>
    </location>
</feature>
<dbReference type="RefSeq" id="WP_115899913.1">
    <property type="nucleotide sequence ID" value="NZ_QUNS01000001.1"/>
</dbReference>
<dbReference type="InterPro" id="IPR005151">
    <property type="entry name" value="Tail-specific_protease"/>
</dbReference>
<feature type="transmembrane region" description="Helical" evidence="6">
    <location>
        <begin position="6"/>
        <end position="25"/>
    </location>
</feature>
<dbReference type="SUPFAM" id="SSF50156">
    <property type="entry name" value="PDZ domain-like"/>
    <property type="match status" value="1"/>
</dbReference>
<evidence type="ECO:0000256" key="3">
    <source>
        <dbReference type="ARBA" id="ARBA00022801"/>
    </source>
</evidence>
<feature type="domain" description="PDZ" evidence="7">
    <location>
        <begin position="99"/>
        <end position="172"/>
    </location>
</feature>
<keyword evidence="6" id="KW-1133">Transmembrane helix</keyword>
<evidence type="ECO:0000256" key="5">
    <source>
        <dbReference type="RuleBase" id="RU004404"/>
    </source>
</evidence>
<dbReference type="GO" id="GO:0006508">
    <property type="term" value="P:proteolysis"/>
    <property type="evidence" value="ECO:0007669"/>
    <property type="project" value="UniProtKB-KW"/>
</dbReference>
<proteinExistence type="inferred from homology"/>
<keyword evidence="4 5" id="KW-0720">Serine protease</keyword>
<dbReference type="PANTHER" id="PTHR32060">
    <property type="entry name" value="TAIL-SPECIFIC PROTEASE"/>
    <property type="match status" value="1"/>
</dbReference>
<dbReference type="InterPro" id="IPR036034">
    <property type="entry name" value="PDZ_sf"/>
</dbReference>
<dbReference type="GO" id="GO:0007165">
    <property type="term" value="P:signal transduction"/>
    <property type="evidence" value="ECO:0007669"/>
    <property type="project" value="TreeGrafter"/>
</dbReference>
<keyword evidence="3 5" id="KW-0378">Hydrolase</keyword>
<evidence type="ECO:0000313" key="9">
    <source>
        <dbReference type="EMBL" id="REH56620.1"/>
    </source>
</evidence>
<dbReference type="InterPro" id="IPR004447">
    <property type="entry name" value="Peptidase_S41A"/>
</dbReference>
<dbReference type="EMBL" id="QUNS01000001">
    <property type="protein sequence ID" value="REH56620.1"/>
    <property type="molecule type" value="Genomic_DNA"/>
</dbReference>
<organism evidence="9 10">
    <name type="scientific">Tenacibaculum gallaicum</name>
    <dbReference type="NCBI Taxonomy" id="561505"/>
    <lineage>
        <taxon>Bacteria</taxon>
        <taxon>Pseudomonadati</taxon>
        <taxon>Bacteroidota</taxon>
        <taxon>Flavobacteriia</taxon>
        <taxon>Flavobacteriales</taxon>
        <taxon>Flavobacteriaceae</taxon>
        <taxon>Tenacibaculum</taxon>
    </lineage>
</organism>
<dbReference type="GO" id="GO:0030288">
    <property type="term" value="C:outer membrane-bounded periplasmic space"/>
    <property type="evidence" value="ECO:0007669"/>
    <property type="project" value="TreeGrafter"/>
</dbReference>
<comment type="similarity">
    <text evidence="1 5">Belongs to the peptidase S41A family.</text>
</comment>
<reference evidence="9 10" key="1">
    <citation type="submission" date="2018-08" db="EMBL/GenBank/DDBJ databases">
        <title>Genomic Encyclopedia of Type Strains, Phase IV (KMG-IV): sequencing the most valuable type-strain genomes for metagenomic binning, comparative biology and taxonomic classification.</title>
        <authorList>
            <person name="Goeker M."/>
        </authorList>
    </citation>
    <scope>NUCLEOTIDE SEQUENCE [LARGE SCALE GENOMIC DNA]</scope>
    <source>
        <strain evidence="9 10">DSM 18841</strain>
    </source>
</reference>
<evidence type="ECO:0000256" key="6">
    <source>
        <dbReference type="SAM" id="Phobius"/>
    </source>
</evidence>
<dbReference type="CDD" id="cd07560">
    <property type="entry name" value="Peptidase_S41_CPP"/>
    <property type="match status" value="1"/>
</dbReference>
<keyword evidence="6" id="KW-0472">Membrane</keyword>
<dbReference type="Gene3D" id="2.30.42.10">
    <property type="match status" value="1"/>
</dbReference>
<sequence>MNKNNLPIYLSIAVIFGILIGTFFSNGNSSSLIGKSSSSERKIKRLIDYIQSDYVDDVNTDELLDGAIAEMLGKLDPHSVYIPKENLQLVTENMQGNFVGIGVQFRMIEDTITVIEPIKGGPSIEAGIKAGDRILLADKDTLFGKKLQTSQIMKALKGKPNTKVDLQVYRKTNDSIFDITINRGKVNIKSVDIAYMLNDSVGYIKLDRFARNTYTEFKSSLNKLLTKGMTDLVLDLRGNGGGFIDIANDIVDEFLEDEKLIVFTKNNKGDIVESFATDKGDFEHGGLYVLIDENSASASEIVAGALQDNDKGIIIGRRSFGKGLVQQEMDLGDGSAVRLTTARYYTPTGRSIQKPYKKDADSEEYSHDFEHRLENGELFTKDSIKTIDSLKFTTPKGKVVYGGGGIIPDHFVAVDTSAYVPTIFFRPLNNFAFSYVDDNRKKLASLTVEDFINKFDKSNEVSDKFLVELKDFRLSERTKNQLRSNLRVLIARELFSDEGLYKVDQKDDKMLQKVFELEKLQNE</sequence>
<dbReference type="NCBIfam" id="TIGR00225">
    <property type="entry name" value="prc"/>
    <property type="match status" value="1"/>
</dbReference>
<dbReference type="GO" id="GO:0004175">
    <property type="term" value="F:endopeptidase activity"/>
    <property type="evidence" value="ECO:0007669"/>
    <property type="project" value="TreeGrafter"/>
</dbReference>
<protein>
    <submittedName>
        <fullName evidence="9">Carboxyl-terminal processing protease</fullName>
    </submittedName>
</protein>
<dbReference type="Pfam" id="PF22694">
    <property type="entry name" value="CtpB_N-like"/>
    <property type="match status" value="1"/>
</dbReference>
<dbReference type="Gene3D" id="3.30.750.44">
    <property type="match status" value="1"/>
</dbReference>
<dbReference type="SMART" id="SM00245">
    <property type="entry name" value="TSPc"/>
    <property type="match status" value="1"/>
</dbReference>
<name>A0A3E0ID00_9FLAO</name>
<gene>
    <name evidence="9" type="ORF">C7448_101662</name>
</gene>